<evidence type="ECO:0008006" key="18">
    <source>
        <dbReference type="Google" id="ProtNLM"/>
    </source>
</evidence>
<dbReference type="InterPro" id="IPR001584">
    <property type="entry name" value="Integrase_cat-core"/>
</dbReference>
<evidence type="ECO:0000256" key="4">
    <source>
        <dbReference type="ARBA" id="ARBA00022722"/>
    </source>
</evidence>
<name>A0ABC9HET8_FASHE</name>
<feature type="compositionally biased region" description="Pro residues" evidence="12">
    <location>
        <begin position="1265"/>
        <end position="1274"/>
    </location>
</feature>
<evidence type="ECO:0000256" key="9">
    <source>
        <dbReference type="ARBA" id="ARBA00022908"/>
    </source>
</evidence>
<keyword evidence="8" id="KW-0694">RNA-binding</keyword>
<reference evidence="16 17" key="1">
    <citation type="submission" date="2024-08" db="EMBL/GenBank/DDBJ databases">
        <authorList>
            <person name="Paterson S."/>
        </authorList>
    </citation>
    <scope>NUCLEOTIDE SEQUENCE [LARGE SCALE GENOMIC DNA]</scope>
</reference>
<dbReference type="PROSITE" id="PS50878">
    <property type="entry name" value="RT_POL"/>
    <property type="match status" value="1"/>
</dbReference>
<keyword evidence="5" id="KW-0255">Endonuclease</keyword>
<dbReference type="PANTHER" id="PTHR37984:SF5">
    <property type="entry name" value="PROTEIN NYNRIN-LIKE"/>
    <property type="match status" value="1"/>
</dbReference>
<dbReference type="InterPro" id="IPR043128">
    <property type="entry name" value="Rev_trsase/Diguanyl_cyclase"/>
</dbReference>
<dbReference type="FunFam" id="3.30.70.270:FF:000164">
    <property type="match status" value="1"/>
</dbReference>
<dbReference type="InterPro" id="IPR041577">
    <property type="entry name" value="RT_RNaseH_2"/>
</dbReference>
<keyword evidence="10" id="KW-0695">RNA-directed DNA polymerase</keyword>
<dbReference type="Gene3D" id="1.10.340.70">
    <property type="match status" value="1"/>
</dbReference>
<proteinExistence type="predicted"/>
<feature type="compositionally biased region" description="Polar residues" evidence="12">
    <location>
        <begin position="180"/>
        <end position="192"/>
    </location>
</feature>
<dbReference type="Gene3D" id="3.10.20.370">
    <property type="match status" value="1"/>
</dbReference>
<dbReference type="PANTHER" id="PTHR37984">
    <property type="entry name" value="PROTEIN CBG26694"/>
    <property type="match status" value="1"/>
</dbReference>
<protein>
    <recommendedName>
        <fullName evidence="18">Reverse transcriptase</fullName>
    </recommendedName>
</protein>
<feature type="domain" description="Peptidase A2" evidence="13">
    <location>
        <begin position="303"/>
        <end position="317"/>
    </location>
</feature>
<feature type="compositionally biased region" description="Basic residues" evidence="12">
    <location>
        <begin position="1314"/>
        <end position="1323"/>
    </location>
</feature>
<evidence type="ECO:0000313" key="17">
    <source>
        <dbReference type="Proteomes" id="UP001189180"/>
    </source>
</evidence>
<dbReference type="PROSITE" id="PS50175">
    <property type="entry name" value="ASP_PROT_RETROV"/>
    <property type="match status" value="1"/>
</dbReference>
<dbReference type="InterPro" id="IPR043502">
    <property type="entry name" value="DNA/RNA_pol_sf"/>
</dbReference>
<evidence type="ECO:0000256" key="8">
    <source>
        <dbReference type="ARBA" id="ARBA00022884"/>
    </source>
</evidence>
<dbReference type="PROSITE" id="PS00141">
    <property type="entry name" value="ASP_PROTEASE"/>
    <property type="match status" value="1"/>
</dbReference>
<dbReference type="Pfam" id="PF23055">
    <property type="entry name" value="DUF7041"/>
    <property type="match status" value="1"/>
</dbReference>
<evidence type="ECO:0000256" key="1">
    <source>
        <dbReference type="ARBA" id="ARBA00022670"/>
    </source>
</evidence>
<evidence type="ECO:0000256" key="7">
    <source>
        <dbReference type="ARBA" id="ARBA00022842"/>
    </source>
</evidence>
<feature type="domain" description="Reverse transcriptase" evidence="14">
    <location>
        <begin position="478"/>
        <end position="655"/>
    </location>
</feature>
<dbReference type="GO" id="GO:0006508">
    <property type="term" value="P:proteolysis"/>
    <property type="evidence" value="ECO:0007669"/>
    <property type="project" value="UniProtKB-KW"/>
</dbReference>
<dbReference type="FunFam" id="3.10.20.370:FF:000001">
    <property type="entry name" value="Retrovirus-related Pol polyprotein from transposon 17.6-like protein"/>
    <property type="match status" value="1"/>
</dbReference>
<dbReference type="Proteomes" id="UP001189180">
    <property type="component" value="Unassembled WGS sequence"/>
</dbReference>
<dbReference type="FunFam" id="2.40.70.10:FF:000130">
    <property type="entry name" value="Retrovirus-related Pol polyprotein from transposon opus-like Protein"/>
    <property type="match status" value="1"/>
</dbReference>
<keyword evidence="9" id="KW-0229">DNA integration</keyword>
<evidence type="ECO:0000259" key="14">
    <source>
        <dbReference type="PROSITE" id="PS50878"/>
    </source>
</evidence>
<evidence type="ECO:0000256" key="10">
    <source>
        <dbReference type="ARBA" id="ARBA00022918"/>
    </source>
</evidence>
<dbReference type="Gene3D" id="3.30.70.270">
    <property type="match status" value="2"/>
</dbReference>
<keyword evidence="6" id="KW-0378">Hydrolase</keyword>
<dbReference type="EMBL" id="CANUEZ050000192">
    <property type="protein sequence ID" value="CAM0511951.1"/>
    <property type="molecule type" value="Genomic_DNA"/>
</dbReference>
<feature type="compositionally biased region" description="Pro residues" evidence="12">
    <location>
        <begin position="1297"/>
        <end position="1306"/>
    </location>
</feature>
<dbReference type="InterPro" id="IPR012337">
    <property type="entry name" value="RNaseH-like_sf"/>
</dbReference>
<evidence type="ECO:0000256" key="2">
    <source>
        <dbReference type="ARBA" id="ARBA00022679"/>
    </source>
</evidence>
<dbReference type="InterPro" id="IPR001969">
    <property type="entry name" value="Aspartic_peptidase_AS"/>
</dbReference>
<feature type="region of interest" description="Disordered" evidence="12">
    <location>
        <begin position="1252"/>
        <end position="1330"/>
    </location>
</feature>
<keyword evidence="1" id="KW-0645">Protease</keyword>
<evidence type="ECO:0000256" key="12">
    <source>
        <dbReference type="SAM" id="MobiDB-lite"/>
    </source>
</evidence>
<keyword evidence="11" id="KW-0511">Multifunctional enzyme</keyword>
<dbReference type="InterPro" id="IPR021109">
    <property type="entry name" value="Peptidase_aspartic_dom_sf"/>
</dbReference>
<dbReference type="Pfam" id="PF17919">
    <property type="entry name" value="RT_RNaseH_2"/>
    <property type="match status" value="1"/>
</dbReference>
<dbReference type="GO" id="GO:0003964">
    <property type="term" value="F:RNA-directed DNA polymerase activity"/>
    <property type="evidence" value="ECO:0007669"/>
    <property type="project" value="UniProtKB-KW"/>
</dbReference>
<dbReference type="InterPro" id="IPR034132">
    <property type="entry name" value="RP_Saci-like"/>
</dbReference>
<evidence type="ECO:0000256" key="11">
    <source>
        <dbReference type="ARBA" id="ARBA00023268"/>
    </source>
</evidence>
<evidence type="ECO:0000259" key="13">
    <source>
        <dbReference type="PROSITE" id="PS50175"/>
    </source>
</evidence>
<dbReference type="Gene3D" id="3.10.10.10">
    <property type="entry name" value="HIV Type 1 Reverse Transcriptase, subunit A, domain 1"/>
    <property type="match status" value="1"/>
</dbReference>
<evidence type="ECO:0000259" key="15">
    <source>
        <dbReference type="PROSITE" id="PS50994"/>
    </source>
</evidence>
<dbReference type="Gene3D" id="2.40.70.10">
    <property type="entry name" value="Acid Proteases"/>
    <property type="match status" value="1"/>
</dbReference>
<dbReference type="InterPro" id="IPR041588">
    <property type="entry name" value="Integrase_H2C2"/>
</dbReference>
<dbReference type="FunFam" id="3.10.10.10:FF:000007">
    <property type="entry name" value="Retrovirus-related Pol polyprotein from transposon 17.6-like Protein"/>
    <property type="match status" value="1"/>
</dbReference>
<dbReference type="Pfam" id="PF17921">
    <property type="entry name" value="Integrase_H2C2"/>
    <property type="match status" value="1"/>
</dbReference>
<keyword evidence="17" id="KW-1185">Reference proteome</keyword>
<dbReference type="GO" id="GO:0003723">
    <property type="term" value="F:RNA binding"/>
    <property type="evidence" value="ECO:0007669"/>
    <property type="project" value="UniProtKB-KW"/>
</dbReference>
<dbReference type="InterPro" id="IPR000477">
    <property type="entry name" value="RT_dom"/>
</dbReference>
<feature type="region of interest" description="Disordered" evidence="12">
    <location>
        <begin position="180"/>
        <end position="218"/>
    </location>
</feature>
<dbReference type="GO" id="GO:0004519">
    <property type="term" value="F:endonuclease activity"/>
    <property type="evidence" value="ECO:0007669"/>
    <property type="project" value="UniProtKB-KW"/>
</dbReference>
<dbReference type="SUPFAM" id="SSF56672">
    <property type="entry name" value="DNA/RNA polymerases"/>
    <property type="match status" value="1"/>
</dbReference>
<keyword evidence="4" id="KW-0540">Nuclease</keyword>
<dbReference type="Gene3D" id="3.30.420.10">
    <property type="entry name" value="Ribonuclease H-like superfamily/Ribonuclease H"/>
    <property type="match status" value="1"/>
</dbReference>
<dbReference type="SUPFAM" id="SSF53098">
    <property type="entry name" value="Ribonuclease H-like"/>
    <property type="match status" value="1"/>
</dbReference>
<dbReference type="InterPro" id="IPR001995">
    <property type="entry name" value="Peptidase_A2_cat"/>
</dbReference>
<dbReference type="FunFam" id="3.30.420.10:FF:000032">
    <property type="entry name" value="Retrovirus-related Pol polyprotein from transposon 297-like Protein"/>
    <property type="match status" value="1"/>
</dbReference>
<dbReference type="SUPFAM" id="SSF50630">
    <property type="entry name" value="Acid proteases"/>
    <property type="match status" value="1"/>
</dbReference>
<keyword evidence="3" id="KW-0548">Nucleotidyltransferase</keyword>
<accession>A0ABC9HET8</accession>
<dbReference type="GO" id="GO:0008233">
    <property type="term" value="F:peptidase activity"/>
    <property type="evidence" value="ECO:0007669"/>
    <property type="project" value="UniProtKB-KW"/>
</dbReference>
<dbReference type="InterPro" id="IPR036397">
    <property type="entry name" value="RNaseH_sf"/>
</dbReference>
<dbReference type="CDD" id="cd01647">
    <property type="entry name" value="RT_LTR"/>
    <property type="match status" value="1"/>
</dbReference>
<evidence type="ECO:0000256" key="3">
    <source>
        <dbReference type="ARBA" id="ARBA00022695"/>
    </source>
</evidence>
<organism evidence="16 17">
    <name type="scientific">Fasciola hepatica</name>
    <name type="common">Liver fluke</name>
    <dbReference type="NCBI Taxonomy" id="6192"/>
    <lineage>
        <taxon>Eukaryota</taxon>
        <taxon>Metazoa</taxon>
        <taxon>Spiralia</taxon>
        <taxon>Lophotrochozoa</taxon>
        <taxon>Platyhelminthes</taxon>
        <taxon>Trematoda</taxon>
        <taxon>Digenea</taxon>
        <taxon>Plagiorchiida</taxon>
        <taxon>Echinostomata</taxon>
        <taxon>Echinostomatoidea</taxon>
        <taxon>Fasciolidae</taxon>
        <taxon>Fasciola</taxon>
    </lineage>
</organism>
<keyword evidence="2" id="KW-0808">Transferase</keyword>
<dbReference type="FunFam" id="3.30.70.270:FF:000023">
    <property type="entry name" value="Pol"/>
    <property type="match status" value="1"/>
</dbReference>
<dbReference type="GO" id="GO:0015074">
    <property type="term" value="P:DNA integration"/>
    <property type="evidence" value="ECO:0007669"/>
    <property type="project" value="UniProtKB-KW"/>
</dbReference>
<evidence type="ECO:0000256" key="6">
    <source>
        <dbReference type="ARBA" id="ARBA00022801"/>
    </source>
</evidence>
<dbReference type="InterPro" id="IPR050951">
    <property type="entry name" value="Retrovirus_Pol_polyprotein"/>
</dbReference>
<feature type="compositionally biased region" description="Basic and acidic residues" evidence="12">
    <location>
        <begin position="1252"/>
        <end position="1261"/>
    </location>
</feature>
<dbReference type="CDD" id="cd09274">
    <property type="entry name" value="RNase_HI_RT_Ty3"/>
    <property type="match status" value="1"/>
</dbReference>
<dbReference type="PROSITE" id="PS50994">
    <property type="entry name" value="INTEGRASE"/>
    <property type="match status" value="1"/>
</dbReference>
<comment type="caution">
    <text evidence="16">The sequence shown here is derived from an EMBL/GenBank/DDBJ whole genome shotgun (WGS) entry which is preliminary data.</text>
</comment>
<dbReference type="Pfam" id="PF00078">
    <property type="entry name" value="RVT_1"/>
    <property type="match status" value="1"/>
</dbReference>
<evidence type="ECO:0000256" key="5">
    <source>
        <dbReference type="ARBA" id="ARBA00022759"/>
    </source>
</evidence>
<sequence length="1330" mass="149247">MSDSESIDIHAVALKLPVFAPTNPRVWFRQIEAVFATRRITSERVKYSHVVQALPFDIAVDVEDLLDPIPPEAPYTKLKEAVIQRTGKSAGKMLRELFTSVELGDQTPSQLMRHMRSLLAGRQMDDAIFREIWVDKLPLPMQQVLSMLEPTTPLDKVAQHADRIMECYPAARPCVHMTSPSETTLTHESPSTLPVPAPDRRGHVSRSPDSPSHHSHIDKDITDLKETVRMLCNQITVQKPPITNVVLVPPHFRLQGTPLRSSMFIPHLHSTVKRPGQPVTATTSAGPPRKSRLFYIVDRSSGLRFLIDTGAEISVIPPPKHHSLKPSHFTLQAANTTTIATFGQRSITLDLGLRRSFQWVFIQADVQTPIIGADFLSHFGLTVDLKNRKLVDTTTKLCAVGIGKCTNSLGIRLAIPQSPFADILKEFPSLTKPCQFTDPVSHAVQHHIATKGQPVHFQPRRLNADKLRIARLEFEHMMNLGIIRPSSSPWASPLHMVPKSFGDWRPCGDYRALNNVTVPDRYPIPHIHDFAQNLSGKTIFSKVDLVKAYHQIPVAEEDIPKTAITTPFGLFEFIRMPFGLRNAAQTFQRFVDEVLRGLPFAFGYIDDILIASASPSEHASHLRQLFQRFQQYGLQLNPSKCVFGVPSLDFLGHHIDQKGLTPLPDKVRSILSFPAPQTITQLRRFLGILNYYRRFIPHCATIVSPLTDLLKSNVKTIDFTPEAETAFAEAKKALADATMLHHPHSDPNTELVLTTDASNTAVGAVLHQIVDNQLQPLAFFSQKLQAAQTKYSTFSRELLAIYLSIRHFRHLLEGRQFRVHTDHKPLTHALHAKPDRHSPRDIRYLDYISQFTTDIRYVHGVDNVVADALSRPDINTVQTKFDLTELANLQRDDPSLLELRTSSTLQLKDSPLPLADGTVLCDWSTGNPRPIVPTCYRKIVFDHFHSRSHPGIRASRKLISARFVWPNMNSDIALWTKQCLQCQRNKVHCHTFSPPSTFTVPDVRFTHIHVDLVGPLPPSNGHTHLLTVVDRFTRWPVAVPISDTSAENIAKVLLQHWIATFGVPSTVTTDRGSQFQSTLFREFTKLLGCKHITTTAYHPSSNGMVERLHRQLKAALISQPNPNNWSDNLPLVLLGLRSSVKDDLHSTSAELVFGTTICLPGEYVQPSTDASPNPSQFVQQLKDRMSHLRPTPTRLSSTHVFVHNDLHTSPFVFIRNDAVRKPLTPPYDGPFKVLSRTDKYFVVQKADKPDTVSIDRLKPAHFDTPPSPTTPTPSPSTDTPPTIPVDNPNSIITPDTTPHPPAPPQQKPTLVTRRSGRNVRHPVRFQDFVS</sequence>
<gene>
    <name evidence="16" type="ORF">FHB240107_LOCUS4419</name>
</gene>
<dbReference type="InterPro" id="IPR055469">
    <property type="entry name" value="DUF7041"/>
</dbReference>
<dbReference type="Pfam" id="PF00665">
    <property type="entry name" value="rve"/>
    <property type="match status" value="1"/>
</dbReference>
<keyword evidence="7" id="KW-0460">Magnesium</keyword>
<feature type="domain" description="Integrase catalytic" evidence="15">
    <location>
        <begin position="997"/>
        <end position="1168"/>
    </location>
</feature>
<evidence type="ECO:0000313" key="16">
    <source>
        <dbReference type="EMBL" id="CAM0511951.1"/>
    </source>
</evidence>
<dbReference type="CDD" id="cd06094">
    <property type="entry name" value="RP_Saci_like"/>
    <property type="match status" value="1"/>
</dbReference>